<dbReference type="PANTHER" id="PTHR48044:SF22">
    <property type="entry name" value="GLYCOSYLTRANSFERASE"/>
    <property type="match status" value="1"/>
</dbReference>
<dbReference type="InterPro" id="IPR058980">
    <property type="entry name" value="Glyco_transf_N"/>
</dbReference>
<gene>
    <name evidence="4" type="ORF">RGQ29_024367</name>
</gene>
<dbReference type="PANTHER" id="PTHR48044">
    <property type="entry name" value="GLYCOSYLTRANSFERASE"/>
    <property type="match status" value="1"/>
</dbReference>
<dbReference type="FunFam" id="3.40.50.2000:FF:000238">
    <property type="entry name" value="Glycosyltransferase"/>
    <property type="match status" value="1"/>
</dbReference>
<proteinExistence type="inferred from homology"/>
<evidence type="ECO:0000256" key="1">
    <source>
        <dbReference type="ARBA" id="ARBA00009995"/>
    </source>
</evidence>
<reference evidence="4 5" key="1">
    <citation type="journal article" date="2023" name="G3 (Bethesda)">
        <title>A haplotype-resolved chromosome-scale genome for Quercus rubra L. provides insights into the genetics of adaptive traits for red oak species.</title>
        <authorList>
            <person name="Kapoor B."/>
            <person name="Jenkins J."/>
            <person name="Schmutz J."/>
            <person name="Zhebentyayeva T."/>
            <person name="Kuelheim C."/>
            <person name="Coggeshall M."/>
            <person name="Heim C."/>
            <person name="Lasky J.R."/>
            <person name="Leites L."/>
            <person name="Islam-Faridi N."/>
            <person name="Romero-Severson J."/>
            <person name="DeLeo V.L."/>
            <person name="Lucas S.M."/>
            <person name="Lazic D."/>
            <person name="Gailing O."/>
            <person name="Carlson J."/>
            <person name="Staton M."/>
        </authorList>
    </citation>
    <scope>NUCLEOTIDE SEQUENCE [LARGE SCALE GENOMIC DNA]</scope>
    <source>
        <strain evidence="4">Pseudo-F2</strain>
    </source>
</reference>
<comment type="caution">
    <text evidence="4">The sequence shown here is derived from an EMBL/GenBank/DDBJ whole genome shotgun (WGS) entry which is preliminary data.</text>
</comment>
<evidence type="ECO:0000313" key="4">
    <source>
        <dbReference type="EMBL" id="KAK4580688.1"/>
    </source>
</evidence>
<accession>A0AAN7IGH3</accession>
<protein>
    <recommendedName>
        <fullName evidence="3">Glycosyltransferase N-terminal domain-containing protein</fullName>
    </recommendedName>
</protein>
<evidence type="ECO:0000259" key="3">
    <source>
        <dbReference type="Pfam" id="PF26168"/>
    </source>
</evidence>
<dbReference type="SUPFAM" id="SSF53756">
    <property type="entry name" value="UDP-Glycosyltransferase/glycogen phosphorylase"/>
    <property type="match status" value="1"/>
</dbReference>
<dbReference type="Proteomes" id="UP001324115">
    <property type="component" value="Unassembled WGS sequence"/>
</dbReference>
<dbReference type="CDD" id="cd03784">
    <property type="entry name" value="GT1_Gtf-like"/>
    <property type="match status" value="1"/>
</dbReference>
<dbReference type="GO" id="GO:0008194">
    <property type="term" value="F:UDP-glycosyltransferase activity"/>
    <property type="evidence" value="ECO:0007669"/>
    <property type="project" value="InterPro"/>
</dbReference>
<dbReference type="EMBL" id="JAXUIC010000007">
    <property type="protein sequence ID" value="KAK4580688.1"/>
    <property type="molecule type" value="Genomic_DNA"/>
</dbReference>
<evidence type="ECO:0000313" key="5">
    <source>
        <dbReference type="Proteomes" id="UP001324115"/>
    </source>
</evidence>
<keyword evidence="5" id="KW-1185">Reference proteome</keyword>
<sequence length="470" mass="53789">MVDPYIFYQIVVLDYIRPIFFQNWEKVKISRSFAYKNPNPNINLQTPKSPRPNPQTYNISVHYACTATHNHQTMLRVHGWDPNSVSDIHFHDLKIPPFLTTSQNPNAPNKFPSHLQPLLNASLHLCDPMASLLRITKHAATRIIVINDSMMGSVVQDLVTIPNHESYTFHGISAFTCFFHLWEAMGKALELDPYSKIIAKDLPSHEGCFTTEFMNFIDSQVKFQKLSFEYLYNTCRVIESQEGAYMDLMEKIKGDKKHWAIGPFNPVRNIDLNKRHKCLEWLDKESPNLVIYVFWDNNYLSFGTTTTMEDKQIKELAIGLEKSEQNFIWVLRDADKGDIFINVELRNAEILEGHPSTGGFMSHCGWNSCMESITMGVPITAWPMASEQPRNTVLITKLPKVGTVVKDWSCRDELVTSSTIEKAVKLLMASKEGDEIRKRTVDLGGAIEKFIEEGGVSRKELDSFITHIIR</sequence>
<comment type="similarity">
    <text evidence="1">Belongs to the UDP-glycosyltransferase family.</text>
</comment>
<dbReference type="InterPro" id="IPR002213">
    <property type="entry name" value="UDP_glucos_trans"/>
</dbReference>
<evidence type="ECO:0000256" key="2">
    <source>
        <dbReference type="ARBA" id="ARBA00022679"/>
    </source>
</evidence>
<dbReference type="AlphaFoldDB" id="A0AAN7IGH3"/>
<dbReference type="Pfam" id="PF26168">
    <property type="entry name" value="Glyco_transf_N"/>
    <property type="match status" value="1"/>
</dbReference>
<name>A0AAN7IGH3_QUERU</name>
<keyword evidence="2" id="KW-0808">Transferase</keyword>
<dbReference type="Pfam" id="PF00201">
    <property type="entry name" value="UDPGT"/>
    <property type="match status" value="1"/>
</dbReference>
<organism evidence="4 5">
    <name type="scientific">Quercus rubra</name>
    <name type="common">Northern red oak</name>
    <name type="synonym">Quercus borealis</name>
    <dbReference type="NCBI Taxonomy" id="3512"/>
    <lineage>
        <taxon>Eukaryota</taxon>
        <taxon>Viridiplantae</taxon>
        <taxon>Streptophyta</taxon>
        <taxon>Embryophyta</taxon>
        <taxon>Tracheophyta</taxon>
        <taxon>Spermatophyta</taxon>
        <taxon>Magnoliopsida</taxon>
        <taxon>eudicotyledons</taxon>
        <taxon>Gunneridae</taxon>
        <taxon>Pentapetalae</taxon>
        <taxon>rosids</taxon>
        <taxon>fabids</taxon>
        <taxon>Fagales</taxon>
        <taxon>Fagaceae</taxon>
        <taxon>Quercus</taxon>
    </lineage>
</organism>
<dbReference type="Gene3D" id="3.40.50.2000">
    <property type="entry name" value="Glycogen Phosphorylase B"/>
    <property type="match status" value="2"/>
</dbReference>
<feature type="domain" description="Glycosyltransferase N-terminal" evidence="3">
    <location>
        <begin position="56"/>
        <end position="266"/>
    </location>
</feature>